<reference evidence="5" key="1">
    <citation type="submission" date="2022-11" db="UniProtKB">
        <authorList>
            <consortium name="WormBaseParasite"/>
        </authorList>
    </citation>
    <scope>IDENTIFICATION</scope>
</reference>
<dbReference type="PROSITE" id="PS51034">
    <property type="entry name" value="ZP_2"/>
    <property type="match status" value="1"/>
</dbReference>
<name>A0A915K979_ROMCU</name>
<sequence length="376" mass="41726">MFYFPEHARRANFLCSRFCSPSKYFLAEHARRAACSELCSEILGEHARRVTSRIVVQKHPLFITQGDEAFKLRCTYPAGEISLMSHYNISMLSTSDTLLRDGAVPQCNLAVASTSSGQTVDEATVGELLQLKLSVSPRDTFALIARNCVALNMETGERYQLTDTDGCAVDPVVFPEWRQETPSDLYANFLTFKWPDTAQIRFQCDCSPCVHRCEPVDCNGEKSYGRRKKRQIDHWASANQVYSSVLIVKNLDSVLDDEASALEDGLTNDANQTDHQISIDNTDVCLNTGVLAAALALAICLVTTMTGGLVLTCYRRKSAVEKILRRIPVAECDFFDTTTSKLGHGYHSSSTLCDTRTSEYSAGSDPLRNNDDLKVL</sequence>
<evidence type="ECO:0000313" key="5">
    <source>
        <dbReference type="WBParaSite" id="nRc.2.0.1.t34725-RA"/>
    </source>
</evidence>
<feature type="transmembrane region" description="Helical" evidence="2">
    <location>
        <begin position="290"/>
        <end position="314"/>
    </location>
</feature>
<dbReference type="InterPro" id="IPR057475">
    <property type="entry name" value="CUT_C"/>
</dbReference>
<evidence type="ECO:0000256" key="2">
    <source>
        <dbReference type="SAM" id="Phobius"/>
    </source>
</evidence>
<keyword evidence="2" id="KW-1133">Transmembrane helix</keyword>
<dbReference type="AlphaFoldDB" id="A0A915K979"/>
<protein>
    <submittedName>
        <fullName evidence="5">ZP domain-containing protein</fullName>
    </submittedName>
</protein>
<dbReference type="PANTHER" id="PTHR22907:SF54">
    <property type="entry name" value="GH04558P"/>
    <property type="match status" value="1"/>
</dbReference>
<proteinExistence type="predicted"/>
<dbReference type="PANTHER" id="PTHR22907">
    <property type="entry name" value="GH04558P"/>
    <property type="match status" value="1"/>
</dbReference>
<keyword evidence="4" id="KW-1185">Reference proteome</keyword>
<accession>A0A915K979</accession>
<evidence type="ECO:0000259" key="3">
    <source>
        <dbReference type="PROSITE" id="PS51034"/>
    </source>
</evidence>
<dbReference type="InterPro" id="IPR051962">
    <property type="entry name" value="Cuticlin"/>
</dbReference>
<dbReference type="WBParaSite" id="nRc.2.0.1.t34725-RA">
    <property type="protein sequence ID" value="nRc.2.0.1.t34725-RA"/>
    <property type="gene ID" value="nRc.2.0.1.g34725"/>
</dbReference>
<organism evidence="4 5">
    <name type="scientific">Romanomermis culicivorax</name>
    <name type="common">Nematode worm</name>
    <dbReference type="NCBI Taxonomy" id="13658"/>
    <lineage>
        <taxon>Eukaryota</taxon>
        <taxon>Metazoa</taxon>
        <taxon>Ecdysozoa</taxon>
        <taxon>Nematoda</taxon>
        <taxon>Enoplea</taxon>
        <taxon>Dorylaimia</taxon>
        <taxon>Mermithida</taxon>
        <taxon>Mermithoidea</taxon>
        <taxon>Mermithidae</taxon>
        <taxon>Romanomermis</taxon>
    </lineage>
</organism>
<dbReference type="SMART" id="SM00241">
    <property type="entry name" value="ZP"/>
    <property type="match status" value="1"/>
</dbReference>
<evidence type="ECO:0000256" key="1">
    <source>
        <dbReference type="ARBA" id="ARBA00022729"/>
    </source>
</evidence>
<keyword evidence="2" id="KW-0812">Transmembrane</keyword>
<dbReference type="InterPro" id="IPR001507">
    <property type="entry name" value="ZP_dom"/>
</dbReference>
<evidence type="ECO:0000313" key="4">
    <source>
        <dbReference type="Proteomes" id="UP000887565"/>
    </source>
</evidence>
<dbReference type="Pfam" id="PF25301">
    <property type="entry name" value="CUT_C"/>
    <property type="match status" value="1"/>
</dbReference>
<keyword evidence="2" id="KW-0472">Membrane</keyword>
<feature type="domain" description="ZP" evidence="3">
    <location>
        <begin position="1"/>
        <end position="225"/>
    </location>
</feature>
<keyword evidence="1" id="KW-0732">Signal</keyword>
<dbReference type="Proteomes" id="UP000887565">
    <property type="component" value="Unplaced"/>
</dbReference>
<dbReference type="OMA" id="HWASANQ"/>